<evidence type="ECO:0000313" key="4">
    <source>
        <dbReference type="Proteomes" id="UP001145072"/>
    </source>
</evidence>
<sequence>MKTYYYYVSFFILALVVNVLLLIRVIGEGMPMIDRWSSPMVEGLDGTTVFTVFRWITELGSGTFLIPFSIVFAIFLWWYARDWLAAVMLPLGTLLGYRVNHWIKISVNRERPSIFEEAEGVGYSFPSGHAMVALIAYGLCIYYLIKYTESKKIALWINIIGISLILLIGMSRYVIHVHYLSDVLAGFGFGIMFLFCWIGLYHLIGNWKVK</sequence>
<keyword evidence="4" id="KW-1185">Reference proteome</keyword>
<dbReference type="SUPFAM" id="SSF48317">
    <property type="entry name" value="Acid phosphatase/Vanadium-dependent haloperoxidase"/>
    <property type="match status" value="1"/>
</dbReference>
<dbReference type="EMBL" id="JAMQJZ010000004">
    <property type="protein sequence ID" value="MDC3420140.1"/>
    <property type="molecule type" value="Genomic_DNA"/>
</dbReference>
<reference evidence="3" key="1">
    <citation type="submission" date="2022-06" db="EMBL/GenBank/DDBJ databases">
        <title>Aquibacillus sp. a new bacterium isolated from soil saline samples.</title>
        <authorList>
            <person name="Galisteo C."/>
            <person name="De La Haba R."/>
            <person name="Sanchez-Porro C."/>
            <person name="Ventosa A."/>
        </authorList>
    </citation>
    <scope>NUCLEOTIDE SEQUENCE</scope>
    <source>
        <strain evidence="3">JCM 12387</strain>
    </source>
</reference>
<dbReference type="CDD" id="cd03392">
    <property type="entry name" value="PAP2_like_2"/>
    <property type="match status" value="1"/>
</dbReference>
<evidence type="ECO:0000313" key="3">
    <source>
        <dbReference type="EMBL" id="MDC3420140.1"/>
    </source>
</evidence>
<protein>
    <submittedName>
        <fullName evidence="3">Phosphatase PAP2 family protein</fullName>
    </submittedName>
</protein>
<organism evidence="3 4">
    <name type="scientific">Aquibacillus koreensis</name>
    <dbReference type="NCBI Taxonomy" id="279446"/>
    <lineage>
        <taxon>Bacteria</taxon>
        <taxon>Bacillati</taxon>
        <taxon>Bacillota</taxon>
        <taxon>Bacilli</taxon>
        <taxon>Bacillales</taxon>
        <taxon>Bacillaceae</taxon>
        <taxon>Aquibacillus</taxon>
    </lineage>
</organism>
<evidence type="ECO:0000256" key="1">
    <source>
        <dbReference type="SAM" id="Phobius"/>
    </source>
</evidence>
<feature type="domain" description="Phosphatidic acid phosphatase type 2/haloperoxidase" evidence="2">
    <location>
        <begin position="86"/>
        <end position="198"/>
    </location>
</feature>
<dbReference type="Gene3D" id="1.20.144.10">
    <property type="entry name" value="Phosphatidic acid phosphatase type 2/haloperoxidase"/>
    <property type="match status" value="2"/>
</dbReference>
<gene>
    <name evidence="3" type="ORF">NC661_07125</name>
</gene>
<dbReference type="Proteomes" id="UP001145072">
    <property type="component" value="Unassembled WGS sequence"/>
</dbReference>
<evidence type="ECO:0000259" key="2">
    <source>
        <dbReference type="SMART" id="SM00014"/>
    </source>
</evidence>
<accession>A0A9X3WI43</accession>
<feature type="transmembrane region" description="Helical" evidence="1">
    <location>
        <begin position="6"/>
        <end position="27"/>
    </location>
</feature>
<keyword evidence="1" id="KW-1133">Transmembrane helix</keyword>
<comment type="caution">
    <text evidence="3">The sequence shown here is derived from an EMBL/GenBank/DDBJ whole genome shotgun (WGS) entry which is preliminary data.</text>
</comment>
<keyword evidence="1" id="KW-0472">Membrane</keyword>
<feature type="transmembrane region" description="Helical" evidence="1">
    <location>
        <begin position="153"/>
        <end position="171"/>
    </location>
</feature>
<dbReference type="RefSeq" id="WP_259868376.1">
    <property type="nucleotide sequence ID" value="NZ_JAMQJZ010000004.1"/>
</dbReference>
<dbReference type="PANTHER" id="PTHR14969">
    <property type="entry name" value="SPHINGOSINE-1-PHOSPHATE PHOSPHOHYDROLASE"/>
    <property type="match status" value="1"/>
</dbReference>
<dbReference type="InterPro" id="IPR036938">
    <property type="entry name" value="PAP2/HPO_sf"/>
</dbReference>
<dbReference type="Pfam" id="PF01569">
    <property type="entry name" value="PAP2"/>
    <property type="match status" value="1"/>
</dbReference>
<feature type="transmembrane region" description="Helical" evidence="1">
    <location>
        <begin position="123"/>
        <end position="144"/>
    </location>
</feature>
<dbReference type="SMART" id="SM00014">
    <property type="entry name" value="acidPPc"/>
    <property type="match status" value="1"/>
</dbReference>
<name>A0A9X3WI43_9BACI</name>
<dbReference type="AlphaFoldDB" id="A0A9X3WI43"/>
<feature type="transmembrane region" description="Helical" evidence="1">
    <location>
        <begin position="59"/>
        <end position="80"/>
    </location>
</feature>
<keyword evidence="1" id="KW-0812">Transmembrane</keyword>
<proteinExistence type="predicted"/>
<feature type="transmembrane region" description="Helical" evidence="1">
    <location>
        <begin position="183"/>
        <end position="204"/>
    </location>
</feature>
<dbReference type="PANTHER" id="PTHR14969:SF13">
    <property type="entry name" value="AT30094P"/>
    <property type="match status" value="1"/>
</dbReference>
<dbReference type="InterPro" id="IPR000326">
    <property type="entry name" value="PAP2/HPO"/>
</dbReference>